<keyword evidence="3" id="KW-0786">Thiamine pyrophosphate</keyword>
<evidence type="ECO:0000259" key="4">
    <source>
        <dbReference type="SMART" id="SM00861"/>
    </source>
</evidence>
<feature type="domain" description="Transketolase-like pyrimidine-binding" evidence="4">
    <location>
        <begin position="13"/>
        <end position="187"/>
    </location>
</feature>
<evidence type="ECO:0000256" key="1">
    <source>
        <dbReference type="ARBA" id="ARBA00001964"/>
    </source>
</evidence>
<dbReference type="SUPFAM" id="SSF52518">
    <property type="entry name" value="Thiamin diphosphate-binding fold (THDP-binding)"/>
    <property type="match status" value="1"/>
</dbReference>
<proteinExistence type="predicted"/>
<reference evidence="6" key="1">
    <citation type="journal article" date="2019" name="Int. J. Syst. Evol. Microbiol.">
        <title>The Global Catalogue of Microorganisms (GCM) 10K type strain sequencing project: providing services to taxonomists for standard genome sequencing and annotation.</title>
        <authorList>
            <consortium name="The Broad Institute Genomics Platform"/>
            <consortium name="The Broad Institute Genome Sequencing Center for Infectious Disease"/>
            <person name="Wu L."/>
            <person name="Ma J."/>
        </authorList>
    </citation>
    <scope>NUCLEOTIDE SEQUENCE [LARGE SCALE GENOMIC DNA]</scope>
    <source>
        <strain evidence="6">JCM 17933</strain>
    </source>
</reference>
<dbReference type="PANTHER" id="PTHR43257:SF2">
    <property type="entry name" value="PYRUVATE DEHYDROGENASE E1 COMPONENT SUBUNIT BETA"/>
    <property type="match status" value="1"/>
</dbReference>
<protein>
    <submittedName>
        <fullName evidence="5">Alpha-ketoacid dehydrogenase subunit beta</fullName>
    </submittedName>
</protein>
<dbReference type="RefSeq" id="WP_345461258.1">
    <property type="nucleotide sequence ID" value="NZ_BAABHF010000016.1"/>
</dbReference>
<dbReference type="Proteomes" id="UP001500503">
    <property type="component" value="Unassembled WGS sequence"/>
</dbReference>
<dbReference type="CDD" id="cd07036">
    <property type="entry name" value="TPP_PYR_E1-PDHc-beta_like"/>
    <property type="match status" value="1"/>
</dbReference>
<evidence type="ECO:0000313" key="5">
    <source>
        <dbReference type="EMBL" id="GAA4490377.1"/>
    </source>
</evidence>
<keyword evidence="2" id="KW-0560">Oxidoreductase</keyword>
<comment type="cofactor">
    <cofactor evidence="1">
        <name>thiamine diphosphate</name>
        <dbReference type="ChEBI" id="CHEBI:58937"/>
    </cofactor>
</comment>
<gene>
    <name evidence="5" type="ORF">GCM10023191_022460</name>
</gene>
<sequence length="335" mass="35223">MPETAGTGEVRKLSYGEAVNAALHRLMEELPETLVYGEDVGEPGGVFGVTRGLRKQYGARAFDTPISESAILGSAVGAAMMGRRPIVEIMWADFSLVALDQIVNQAANVRYVSNGRLSAPLTIRTQQGGAPGACAQHSQCLEALFLHVPGLRVCMPSTPQDAYDLLVTAVHSDDPVLVVENRTLYFGPKEEVRVGGEPGPMGGARVRRSGADATVVTWGAMTARVLEAAESLAGEGLDVEVLETPWLNPFDTDAVTASATRTGRLAVVHEANVTGGFGAEVVARVTESGVPLSAPPVRVGTPDTRMPAAPALAQALVPDLARITRELRALVRGTP</sequence>
<evidence type="ECO:0000256" key="2">
    <source>
        <dbReference type="ARBA" id="ARBA00023002"/>
    </source>
</evidence>
<dbReference type="SUPFAM" id="SSF52922">
    <property type="entry name" value="TK C-terminal domain-like"/>
    <property type="match status" value="1"/>
</dbReference>
<organism evidence="5 6">
    <name type="scientific">Actinoallomurus oryzae</name>
    <dbReference type="NCBI Taxonomy" id="502180"/>
    <lineage>
        <taxon>Bacteria</taxon>
        <taxon>Bacillati</taxon>
        <taxon>Actinomycetota</taxon>
        <taxon>Actinomycetes</taxon>
        <taxon>Streptosporangiales</taxon>
        <taxon>Thermomonosporaceae</taxon>
        <taxon>Actinoallomurus</taxon>
    </lineage>
</organism>
<dbReference type="InterPro" id="IPR009014">
    <property type="entry name" value="Transketo_C/PFOR_II"/>
</dbReference>
<dbReference type="Pfam" id="PF02779">
    <property type="entry name" value="Transket_pyr"/>
    <property type="match status" value="1"/>
</dbReference>
<dbReference type="PANTHER" id="PTHR43257">
    <property type="entry name" value="PYRUVATE DEHYDROGENASE E1 COMPONENT BETA SUBUNIT"/>
    <property type="match status" value="1"/>
</dbReference>
<dbReference type="Gene3D" id="3.40.50.970">
    <property type="match status" value="1"/>
</dbReference>
<evidence type="ECO:0000256" key="3">
    <source>
        <dbReference type="ARBA" id="ARBA00023052"/>
    </source>
</evidence>
<comment type="caution">
    <text evidence="5">The sequence shown here is derived from an EMBL/GenBank/DDBJ whole genome shotgun (WGS) entry which is preliminary data.</text>
</comment>
<dbReference type="SMART" id="SM00861">
    <property type="entry name" value="Transket_pyr"/>
    <property type="match status" value="1"/>
</dbReference>
<dbReference type="InterPro" id="IPR029061">
    <property type="entry name" value="THDP-binding"/>
</dbReference>
<keyword evidence="6" id="KW-1185">Reference proteome</keyword>
<dbReference type="InterPro" id="IPR005475">
    <property type="entry name" value="Transketolase-like_Pyr-bd"/>
</dbReference>
<accession>A0ABP8PNQ6</accession>
<dbReference type="EMBL" id="BAABHF010000016">
    <property type="protein sequence ID" value="GAA4490377.1"/>
    <property type="molecule type" value="Genomic_DNA"/>
</dbReference>
<evidence type="ECO:0000313" key="6">
    <source>
        <dbReference type="Proteomes" id="UP001500503"/>
    </source>
</evidence>
<name>A0ABP8PNQ6_9ACTN</name>
<dbReference type="Pfam" id="PF02780">
    <property type="entry name" value="Transketolase_C"/>
    <property type="match status" value="1"/>
</dbReference>
<dbReference type="InterPro" id="IPR033248">
    <property type="entry name" value="Transketolase_C"/>
</dbReference>
<dbReference type="Gene3D" id="3.40.50.920">
    <property type="match status" value="1"/>
</dbReference>